<dbReference type="InterPro" id="IPR013105">
    <property type="entry name" value="TPR_2"/>
</dbReference>
<feature type="repeat" description="TPR" evidence="19">
    <location>
        <begin position="335"/>
        <end position="368"/>
    </location>
</feature>
<dbReference type="PROSITE" id="PS50005">
    <property type="entry name" value="TPR"/>
    <property type="match status" value="3"/>
</dbReference>
<evidence type="ECO:0000256" key="7">
    <source>
        <dbReference type="ARBA" id="ARBA00022490"/>
    </source>
</evidence>
<feature type="region of interest" description="Disordered" evidence="20">
    <location>
        <begin position="403"/>
        <end position="456"/>
    </location>
</feature>
<keyword evidence="7" id="KW-0963">Cytoplasm</keyword>
<keyword evidence="23" id="KW-1185">Reference proteome</keyword>
<keyword evidence="13 18" id="KW-0697">Rotamase</keyword>
<comment type="catalytic activity">
    <reaction evidence="1 18">
        <text>[protein]-peptidylproline (omega=180) = [protein]-peptidylproline (omega=0)</text>
        <dbReference type="Rhea" id="RHEA:16237"/>
        <dbReference type="Rhea" id="RHEA-COMP:10747"/>
        <dbReference type="Rhea" id="RHEA-COMP:10748"/>
        <dbReference type="ChEBI" id="CHEBI:83833"/>
        <dbReference type="ChEBI" id="CHEBI:83834"/>
        <dbReference type="EC" id="5.2.1.8"/>
    </reaction>
</comment>
<dbReference type="PROSITE" id="PS50059">
    <property type="entry name" value="FKBP_PPIASE"/>
    <property type="match status" value="2"/>
</dbReference>
<dbReference type="Gene3D" id="1.25.40.10">
    <property type="entry name" value="Tetratricopeptide repeat domain"/>
    <property type="match status" value="1"/>
</dbReference>
<dbReference type="EMBL" id="VTPC01000682">
    <property type="protein sequence ID" value="KAF2904762.1"/>
    <property type="molecule type" value="Genomic_DNA"/>
</dbReference>
<keyword evidence="15" id="KW-0206">Cytoskeleton</keyword>
<evidence type="ECO:0000256" key="14">
    <source>
        <dbReference type="ARBA" id="ARBA00023128"/>
    </source>
</evidence>
<organism evidence="22 23">
    <name type="scientific">Ignelater luminosus</name>
    <name type="common">Cucubano</name>
    <name type="synonym">Pyrophorus luminosus</name>
    <dbReference type="NCBI Taxonomy" id="2038154"/>
    <lineage>
        <taxon>Eukaryota</taxon>
        <taxon>Metazoa</taxon>
        <taxon>Ecdysozoa</taxon>
        <taxon>Arthropoda</taxon>
        <taxon>Hexapoda</taxon>
        <taxon>Insecta</taxon>
        <taxon>Pterygota</taxon>
        <taxon>Neoptera</taxon>
        <taxon>Endopterygota</taxon>
        <taxon>Coleoptera</taxon>
        <taxon>Polyphaga</taxon>
        <taxon>Elateriformia</taxon>
        <taxon>Elateroidea</taxon>
        <taxon>Elateridae</taxon>
        <taxon>Agrypninae</taxon>
        <taxon>Pyrophorini</taxon>
        <taxon>Ignelater</taxon>
    </lineage>
</organism>
<keyword evidence="11 19" id="KW-0802">TPR repeat</keyword>
<dbReference type="InterPro" id="IPR046357">
    <property type="entry name" value="PPIase_dom_sf"/>
</dbReference>
<dbReference type="GO" id="GO:0005829">
    <property type="term" value="C:cytosol"/>
    <property type="evidence" value="ECO:0007669"/>
    <property type="project" value="UniProtKB-SubCell"/>
</dbReference>
<feature type="repeat" description="TPR" evidence="19">
    <location>
        <begin position="301"/>
        <end position="334"/>
    </location>
</feature>
<dbReference type="Gene3D" id="3.10.50.40">
    <property type="match status" value="2"/>
</dbReference>
<evidence type="ECO:0000256" key="12">
    <source>
        <dbReference type="ARBA" id="ARBA00022990"/>
    </source>
</evidence>
<evidence type="ECO:0000256" key="9">
    <source>
        <dbReference type="ARBA" id="ARBA00022701"/>
    </source>
</evidence>
<reference evidence="22" key="1">
    <citation type="submission" date="2019-08" db="EMBL/GenBank/DDBJ databases">
        <title>The genome of the North American firefly Photinus pyralis.</title>
        <authorList>
            <consortium name="Photinus pyralis genome working group"/>
            <person name="Fallon T.R."/>
            <person name="Sander Lower S.E."/>
            <person name="Weng J.-K."/>
        </authorList>
    </citation>
    <scope>NUCLEOTIDE SEQUENCE</scope>
    <source>
        <strain evidence="22">TRF0915ILg1</strain>
        <tissue evidence="22">Whole body</tissue>
    </source>
</reference>
<evidence type="ECO:0000256" key="18">
    <source>
        <dbReference type="PROSITE-ProRule" id="PRU00277"/>
    </source>
</evidence>
<proteinExistence type="predicted"/>
<dbReference type="InterPro" id="IPR001179">
    <property type="entry name" value="PPIase_FKBP_dom"/>
</dbReference>
<dbReference type="Pfam" id="PF13181">
    <property type="entry name" value="TPR_8"/>
    <property type="match status" value="1"/>
</dbReference>
<evidence type="ECO:0000256" key="5">
    <source>
        <dbReference type="ARBA" id="ARBA00004514"/>
    </source>
</evidence>
<keyword evidence="14" id="KW-0496">Mitochondrion</keyword>
<feature type="domain" description="PPIase FKBP-type" evidence="21">
    <location>
        <begin position="32"/>
        <end position="120"/>
    </location>
</feature>
<dbReference type="SUPFAM" id="SSF54534">
    <property type="entry name" value="FKBP-like"/>
    <property type="match status" value="2"/>
</dbReference>
<evidence type="ECO:0000256" key="15">
    <source>
        <dbReference type="ARBA" id="ARBA00023212"/>
    </source>
</evidence>
<dbReference type="FunFam" id="3.10.50.40:FF:000013">
    <property type="entry name" value="Peptidylprolyl isomerase"/>
    <property type="match status" value="1"/>
</dbReference>
<feature type="compositionally biased region" description="Basic and acidic residues" evidence="20">
    <location>
        <begin position="425"/>
        <end position="441"/>
    </location>
</feature>
<evidence type="ECO:0000256" key="3">
    <source>
        <dbReference type="ARBA" id="ARBA00004173"/>
    </source>
</evidence>
<comment type="subcellular location">
    <subcellularLocation>
        <location evidence="4">Cytoplasm</location>
        <location evidence="4">Cytoskeleton</location>
    </subcellularLocation>
    <subcellularLocation>
        <location evidence="5">Cytoplasm</location>
        <location evidence="5">Cytosol</location>
    </subcellularLocation>
    <subcellularLocation>
        <location evidence="3">Mitochondrion</location>
    </subcellularLocation>
    <subcellularLocation>
        <location evidence="2">Nucleus</location>
    </subcellularLocation>
</comment>
<evidence type="ECO:0000256" key="17">
    <source>
        <dbReference type="ARBA" id="ARBA00023242"/>
    </source>
</evidence>
<name>A0A8K0DK69_IGNLU</name>
<dbReference type="Pfam" id="PF00254">
    <property type="entry name" value="FKBP_C"/>
    <property type="match status" value="2"/>
</dbReference>
<evidence type="ECO:0000256" key="8">
    <source>
        <dbReference type="ARBA" id="ARBA00022553"/>
    </source>
</evidence>
<dbReference type="FunFam" id="1.25.40.10:FF:000008">
    <property type="entry name" value="Peptidylprolyl isomerase"/>
    <property type="match status" value="1"/>
</dbReference>
<comment type="caution">
    <text evidence="22">The sequence shown here is derived from an EMBL/GenBank/DDBJ whole genome shotgun (WGS) entry which is preliminary data.</text>
</comment>
<gene>
    <name evidence="22" type="ORF">ILUMI_01413</name>
</gene>
<feature type="domain" description="PPIase FKBP-type" evidence="21">
    <location>
        <begin position="149"/>
        <end position="235"/>
    </location>
</feature>
<evidence type="ECO:0000256" key="2">
    <source>
        <dbReference type="ARBA" id="ARBA00004123"/>
    </source>
</evidence>
<evidence type="ECO:0000256" key="16">
    <source>
        <dbReference type="ARBA" id="ARBA00023235"/>
    </source>
</evidence>
<evidence type="ECO:0000256" key="4">
    <source>
        <dbReference type="ARBA" id="ARBA00004245"/>
    </source>
</evidence>
<dbReference type="FunFam" id="3.10.50.40:FF:000025">
    <property type="entry name" value="Peptidylprolyl isomerase"/>
    <property type="match status" value="1"/>
</dbReference>
<dbReference type="PANTHER" id="PTHR46512:SF9">
    <property type="entry name" value="PEPTIDYLPROLYL ISOMERASE"/>
    <property type="match status" value="1"/>
</dbReference>
<accession>A0A8K0DK69</accession>
<keyword evidence="16 18" id="KW-0413">Isomerase</keyword>
<dbReference type="InterPro" id="IPR011990">
    <property type="entry name" value="TPR-like_helical_dom_sf"/>
</dbReference>
<protein>
    <recommendedName>
        <fullName evidence="18">peptidylprolyl isomerase</fullName>
        <ecNumber evidence="18">5.2.1.8</ecNumber>
    </recommendedName>
</protein>
<dbReference type="Proteomes" id="UP000801492">
    <property type="component" value="Unassembled WGS sequence"/>
</dbReference>
<evidence type="ECO:0000256" key="19">
    <source>
        <dbReference type="PROSITE-ProRule" id="PRU00339"/>
    </source>
</evidence>
<dbReference type="EC" id="5.2.1.8" evidence="18"/>
<sequence length="456" mass="51268">MAQAVDISPNQDGGVLKEILAEGVSEEKPPKGCKVRVHYTGTLLDGTKFDSSRDRNEPFEFDLGKGSVIKAWDIGVASMKKGERAILTCAPEYAYGKSGSPPTIPPDSTLKFDVEVLEWKGEDLSPKKDGSIERIQIKAGEGYSTPNDGAFVEVHLEGKYKDKVFEQREASFNLGEGSEANIIEGIEKALEKFKKGEKSKLIIQPNYAFGSQGNAEFNIPPDAVVEYIITLKSFEKEKECWALDSTERIEQAKIFKEKGTTYFKAGKMNLAVKMYKKVLSFLESETDIEADLKEERNKLRLSANLNLSLCYLKLKEYFDARNNATAAIEIDPNNEKAYFRRGQALLAIGEPEEASTNFAEVLRLEPNNQAAKAQQAICLKTLKDQKEKEKKIYANMFDKFAKTDTQKEEDEKKKQPDVMSSLGEWGKEDRHREPSEFEKENPNILMLNGSGEFKDM</sequence>
<keyword evidence="6" id="KW-0488">Methylation</keyword>
<feature type="compositionally biased region" description="Basic and acidic residues" evidence="20">
    <location>
        <begin position="403"/>
        <end position="416"/>
    </location>
</feature>
<dbReference type="InterPro" id="IPR050754">
    <property type="entry name" value="FKBP4/5/8-like"/>
</dbReference>
<dbReference type="GO" id="GO:0003755">
    <property type="term" value="F:peptidyl-prolyl cis-trans isomerase activity"/>
    <property type="evidence" value="ECO:0007669"/>
    <property type="project" value="UniProtKB-KW"/>
</dbReference>
<dbReference type="AlphaFoldDB" id="A0A8K0DK69"/>
<evidence type="ECO:0000313" key="22">
    <source>
        <dbReference type="EMBL" id="KAF2904762.1"/>
    </source>
</evidence>
<evidence type="ECO:0000256" key="20">
    <source>
        <dbReference type="SAM" id="MobiDB-lite"/>
    </source>
</evidence>
<evidence type="ECO:0000256" key="1">
    <source>
        <dbReference type="ARBA" id="ARBA00000971"/>
    </source>
</evidence>
<evidence type="ECO:0000313" key="23">
    <source>
        <dbReference type="Proteomes" id="UP000801492"/>
    </source>
</evidence>
<dbReference type="GO" id="GO:0005874">
    <property type="term" value="C:microtubule"/>
    <property type="evidence" value="ECO:0007669"/>
    <property type="project" value="UniProtKB-KW"/>
</dbReference>
<dbReference type="OrthoDB" id="433738at2759"/>
<dbReference type="Pfam" id="PF07719">
    <property type="entry name" value="TPR_2"/>
    <property type="match status" value="1"/>
</dbReference>
<evidence type="ECO:0000259" key="21">
    <source>
        <dbReference type="PROSITE" id="PS50059"/>
    </source>
</evidence>
<dbReference type="SUPFAM" id="SSF48452">
    <property type="entry name" value="TPR-like"/>
    <property type="match status" value="1"/>
</dbReference>
<dbReference type="GO" id="GO:0005739">
    <property type="term" value="C:mitochondrion"/>
    <property type="evidence" value="ECO:0007669"/>
    <property type="project" value="UniProtKB-SubCell"/>
</dbReference>
<dbReference type="SMART" id="SM00028">
    <property type="entry name" value="TPR"/>
    <property type="match status" value="3"/>
</dbReference>
<dbReference type="PANTHER" id="PTHR46512">
    <property type="entry name" value="PEPTIDYLPROLYL ISOMERASE"/>
    <property type="match status" value="1"/>
</dbReference>
<evidence type="ECO:0000256" key="13">
    <source>
        <dbReference type="ARBA" id="ARBA00023110"/>
    </source>
</evidence>
<dbReference type="InterPro" id="IPR019734">
    <property type="entry name" value="TPR_rpt"/>
</dbReference>
<evidence type="ECO:0000256" key="6">
    <source>
        <dbReference type="ARBA" id="ARBA00022481"/>
    </source>
</evidence>
<evidence type="ECO:0000256" key="10">
    <source>
        <dbReference type="ARBA" id="ARBA00022737"/>
    </source>
</evidence>
<keyword evidence="12" id="KW-0007">Acetylation</keyword>
<feature type="repeat" description="TPR" evidence="19">
    <location>
        <begin position="252"/>
        <end position="285"/>
    </location>
</feature>
<dbReference type="GO" id="GO:0005634">
    <property type="term" value="C:nucleus"/>
    <property type="evidence" value="ECO:0007669"/>
    <property type="project" value="UniProtKB-SubCell"/>
</dbReference>
<keyword evidence="8" id="KW-0597">Phosphoprotein</keyword>
<keyword evidence="9" id="KW-0493">Microtubule</keyword>
<keyword evidence="10" id="KW-0677">Repeat</keyword>
<evidence type="ECO:0000256" key="11">
    <source>
        <dbReference type="ARBA" id="ARBA00022803"/>
    </source>
</evidence>
<keyword evidence="17" id="KW-0539">Nucleus</keyword>